<keyword evidence="5 7" id="KW-0418">Kinase</keyword>
<dbReference type="PANTHER" id="PTHR43047:SF72">
    <property type="entry name" value="OSMOSENSING HISTIDINE PROTEIN KINASE SLN1"/>
    <property type="match status" value="1"/>
</dbReference>
<keyword evidence="8" id="KW-1185">Reference proteome</keyword>
<dbReference type="InterPro" id="IPR004358">
    <property type="entry name" value="Sig_transdc_His_kin-like_C"/>
</dbReference>
<organism evidence="7 8">
    <name type="scientific">Acinetobacter shaoyimingii</name>
    <dbReference type="NCBI Taxonomy" id="2715164"/>
    <lineage>
        <taxon>Bacteria</taxon>
        <taxon>Pseudomonadati</taxon>
        <taxon>Pseudomonadota</taxon>
        <taxon>Gammaproteobacteria</taxon>
        <taxon>Moraxellales</taxon>
        <taxon>Moraxellaceae</taxon>
        <taxon>Acinetobacter</taxon>
    </lineage>
</organism>
<dbReference type="CDD" id="cd00082">
    <property type="entry name" value="HisKA"/>
    <property type="match status" value="1"/>
</dbReference>
<dbReference type="InterPro" id="IPR036097">
    <property type="entry name" value="HisK_dim/P_sf"/>
</dbReference>
<protein>
    <recommendedName>
        <fullName evidence="2">histidine kinase</fullName>
        <ecNumber evidence="2">2.7.13.3</ecNumber>
    </recommendedName>
</protein>
<dbReference type="Gene3D" id="3.30.565.10">
    <property type="entry name" value="Histidine kinase-like ATPase, C-terminal domain"/>
    <property type="match status" value="1"/>
</dbReference>
<proteinExistence type="predicted"/>
<dbReference type="GO" id="GO:0005886">
    <property type="term" value="C:plasma membrane"/>
    <property type="evidence" value="ECO:0007669"/>
    <property type="project" value="TreeGrafter"/>
</dbReference>
<dbReference type="KEGG" id="asha:G8E00_13400"/>
<reference evidence="7 8" key="1">
    <citation type="submission" date="2020-03" db="EMBL/GenBank/DDBJ databases">
        <authorList>
            <person name="Zhu W."/>
        </authorList>
    </citation>
    <scope>NUCLEOTIDE SEQUENCE [LARGE SCALE GENOMIC DNA]</scope>
    <source>
        <strain evidence="7 8">323-1</strain>
    </source>
</reference>
<dbReference type="GO" id="GO:0000155">
    <property type="term" value="F:phosphorelay sensor kinase activity"/>
    <property type="evidence" value="ECO:0007669"/>
    <property type="project" value="InterPro"/>
</dbReference>
<feature type="domain" description="Histidine kinase" evidence="6">
    <location>
        <begin position="185"/>
        <end position="405"/>
    </location>
</feature>
<evidence type="ECO:0000256" key="4">
    <source>
        <dbReference type="ARBA" id="ARBA00022679"/>
    </source>
</evidence>
<evidence type="ECO:0000256" key="2">
    <source>
        <dbReference type="ARBA" id="ARBA00012438"/>
    </source>
</evidence>
<dbReference type="SUPFAM" id="SSF55874">
    <property type="entry name" value="ATPase domain of HSP90 chaperone/DNA topoisomerase II/histidine kinase"/>
    <property type="match status" value="1"/>
</dbReference>
<keyword evidence="4" id="KW-0808">Transferase</keyword>
<dbReference type="AlphaFoldDB" id="A0A6G8RYC2"/>
<evidence type="ECO:0000256" key="5">
    <source>
        <dbReference type="ARBA" id="ARBA00022777"/>
    </source>
</evidence>
<dbReference type="EC" id="2.7.13.3" evidence="2"/>
<name>A0A6G8RYC2_9GAMM</name>
<dbReference type="SMART" id="SM00387">
    <property type="entry name" value="HATPase_c"/>
    <property type="match status" value="1"/>
</dbReference>
<dbReference type="PRINTS" id="PR00344">
    <property type="entry name" value="BCTRLSENSOR"/>
</dbReference>
<evidence type="ECO:0000313" key="8">
    <source>
        <dbReference type="Proteomes" id="UP000502297"/>
    </source>
</evidence>
<dbReference type="RefSeq" id="WP_166225364.1">
    <property type="nucleotide sequence ID" value="NZ_CP049801.1"/>
</dbReference>
<dbReference type="Pfam" id="PF02518">
    <property type="entry name" value="HATPase_c"/>
    <property type="match status" value="1"/>
</dbReference>
<accession>A0A6G8RYC2</accession>
<evidence type="ECO:0000256" key="1">
    <source>
        <dbReference type="ARBA" id="ARBA00000085"/>
    </source>
</evidence>
<evidence type="ECO:0000256" key="3">
    <source>
        <dbReference type="ARBA" id="ARBA00022553"/>
    </source>
</evidence>
<dbReference type="EMBL" id="CP049801">
    <property type="protein sequence ID" value="QIO06864.1"/>
    <property type="molecule type" value="Genomic_DNA"/>
</dbReference>
<dbReference type="InterPro" id="IPR003594">
    <property type="entry name" value="HATPase_dom"/>
</dbReference>
<gene>
    <name evidence="7" type="ORF">G8E00_13400</name>
</gene>
<dbReference type="SUPFAM" id="SSF47384">
    <property type="entry name" value="Homodimeric domain of signal transducing histidine kinase"/>
    <property type="match status" value="1"/>
</dbReference>
<dbReference type="PANTHER" id="PTHR43047">
    <property type="entry name" value="TWO-COMPONENT HISTIDINE PROTEIN KINASE"/>
    <property type="match status" value="1"/>
</dbReference>
<dbReference type="InterPro" id="IPR003661">
    <property type="entry name" value="HisK_dim/P_dom"/>
</dbReference>
<dbReference type="Proteomes" id="UP000502297">
    <property type="component" value="Chromosome"/>
</dbReference>
<evidence type="ECO:0000313" key="7">
    <source>
        <dbReference type="EMBL" id="QIO06864.1"/>
    </source>
</evidence>
<keyword evidence="3" id="KW-0597">Phosphoprotein</keyword>
<dbReference type="InterPro" id="IPR005467">
    <property type="entry name" value="His_kinase_dom"/>
</dbReference>
<sequence length="435" mass="48805">MKLELLEIDQADQLSACKLALLLGVFTPKSQVEGFLKFARGILHSDSAILAFQNEPYVWYSSPEGFKAFQSKKEANLAAYFDGELAIGIHHPNYQKFSDHIHQLGVEHKRVIAFNLLIDDQVSIGQIVLFDDHDEPFVEENLSLVQEFAMSLIRIIELRADYSELKELYEQQLALNFSKTKFFQVIAHDLRAPFHGLLGFSEVLAEERATLSDREVQDIAEYLNDTAQSTYNLLESLLNWAMAEGGRFVYHPMNFQLKQVSKIVYDVLNTLAVKKNIQLIENVPEDLKVYADINMITSVVQNIVSNALKFTYTDGTGKVSIEAKACDNGVEISIQDTGLGMTPQQIEGLFKPNLQVSIKGTFGEKGAGLGLVLCKRFVDINHGQISVESEQGRGTTFKVVLPTEAQVHPIVVDHESIQQDQINKQSINNQIEKIS</sequence>
<evidence type="ECO:0000259" key="6">
    <source>
        <dbReference type="PROSITE" id="PS50109"/>
    </source>
</evidence>
<dbReference type="Gene3D" id="1.10.287.130">
    <property type="match status" value="1"/>
</dbReference>
<dbReference type="InterPro" id="IPR036890">
    <property type="entry name" value="HATPase_C_sf"/>
</dbReference>
<dbReference type="GO" id="GO:0009927">
    <property type="term" value="F:histidine phosphotransfer kinase activity"/>
    <property type="evidence" value="ECO:0007669"/>
    <property type="project" value="TreeGrafter"/>
</dbReference>
<dbReference type="SMART" id="SM00388">
    <property type="entry name" value="HisKA"/>
    <property type="match status" value="1"/>
</dbReference>
<dbReference type="PROSITE" id="PS50109">
    <property type="entry name" value="HIS_KIN"/>
    <property type="match status" value="1"/>
</dbReference>
<dbReference type="Pfam" id="PF00512">
    <property type="entry name" value="HisKA"/>
    <property type="match status" value="1"/>
</dbReference>
<comment type="catalytic activity">
    <reaction evidence="1">
        <text>ATP + protein L-histidine = ADP + protein N-phospho-L-histidine.</text>
        <dbReference type="EC" id="2.7.13.3"/>
    </reaction>
</comment>